<dbReference type="EMBL" id="JBEHCU010009228">
    <property type="protein sequence ID" value="KAL1380279.1"/>
    <property type="molecule type" value="Genomic_DNA"/>
</dbReference>
<comment type="caution">
    <text evidence="3">The sequence shown here is derived from an EMBL/GenBank/DDBJ whole genome shotgun (WGS) entry which is preliminary data.</text>
</comment>
<evidence type="ECO:0000259" key="2">
    <source>
        <dbReference type="PROSITE" id="PS51029"/>
    </source>
</evidence>
<dbReference type="Pfam" id="PF10545">
    <property type="entry name" value="MADF_DNA_bdg"/>
    <property type="match status" value="3"/>
</dbReference>
<gene>
    <name evidence="3" type="ORF">pipiens_014326</name>
</gene>
<feature type="region of interest" description="Disordered" evidence="1">
    <location>
        <begin position="203"/>
        <end position="222"/>
    </location>
</feature>
<feature type="compositionally biased region" description="Acidic residues" evidence="1">
    <location>
        <begin position="333"/>
        <end position="347"/>
    </location>
</feature>
<dbReference type="PROSITE" id="PS51029">
    <property type="entry name" value="MADF"/>
    <property type="match status" value="3"/>
</dbReference>
<feature type="region of interest" description="Disordered" evidence="1">
    <location>
        <begin position="333"/>
        <end position="364"/>
    </location>
</feature>
<reference evidence="3 4" key="1">
    <citation type="submission" date="2024-05" db="EMBL/GenBank/DDBJ databases">
        <title>Culex pipiens pipiens assembly and annotation.</title>
        <authorList>
            <person name="Alout H."/>
            <person name="Durand T."/>
        </authorList>
    </citation>
    <scope>NUCLEOTIDE SEQUENCE [LARGE SCALE GENOMIC DNA]</scope>
    <source>
        <strain evidence="3">HA-2024</strain>
        <tissue evidence="3">Whole body</tissue>
    </source>
</reference>
<feature type="compositionally biased region" description="Acidic residues" evidence="1">
    <location>
        <begin position="355"/>
        <end position="364"/>
    </location>
</feature>
<dbReference type="InterPro" id="IPR006578">
    <property type="entry name" value="MADF-dom"/>
</dbReference>
<feature type="non-terminal residue" evidence="3">
    <location>
        <position position="1"/>
    </location>
</feature>
<feature type="compositionally biased region" description="Acidic residues" evidence="1">
    <location>
        <begin position="203"/>
        <end position="218"/>
    </location>
</feature>
<keyword evidence="4" id="KW-1185">Reference proteome</keyword>
<evidence type="ECO:0000313" key="4">
    <source>
        <dbReference type="Proteomes" id="UP001562425"/>
    </source>
</evidence>
<evidence type="ECO:0000313" key="3">
    <source>
        <dbReference type="EMBL" id="KAL1380279.1"/>
    </source>
</evidence>
<feature type="domain" description="MADF" evidence="2">
    <location>
        <begin position="244"/>
        <end position="334"/>
    </location>
</feature>
<proteinExistence type="predicted"/>
<dbReference type="PANTHER" id="PTHR21505:SF8">
    <property type="entry name" value="DPT-YFP REPRESSOR BY OVEREXPRESSION, ISOFORM D-RELATED"/>
    <property type="match status" value="1"/>
</dbReference>
<dbReference type="SMART" id="SM00595">
    <property type="entry name" value="MADF"/>
    <property type="match status" value="3"/>
</dbReference>
<sequence length="490" mass="57476">SITAIPEDVLVDFIAILKSEPAVWRTKSWQYRDQDLKAAGFARLVERLQQVRPTADRWATIKMINVMRKKFLIEWRRVREDPAYEPGLWYYDEISFIKDYDQPVPGEEDNLREFIEVYKSEPALWRVKSRAYRDREVKAAAYERLLAKLREVDPDADTYSVVKKINTIRSPYRKEAQMVKLNPKYKPVLWYYDLLDFLKDSETPEEGEEGEAGEENGDEDLKPAKVPVRKTKAQILNKRKVLREFIQLYESEPTLWKVNSKQYRNRELKAEAYQKLANKLKEIQPDADAYAVVKQINSLRSPYRKEIKKIRANPNYRTTLWYFDLLAFLDNEGEESSEEDQDEDDESEKYHAEDTNDGEEEAHEMCDEEDYMIEFKPHSPEKDVKPPRKIQRLMIERLNEPEASSVDPLTVNMSGHSNDTSAHHSSFHGSYLYQPPAEDRFDVYGRNVAMKLRQLPNDQRMLAEKAINDVLFEAEMGTLQRAGPAHYAVN</sequence>
<feature type="domain" description="MADF" evidence="2">
    <location>
        <begin position="113"/>
        <end position="203"/>
    </location>
</feature>
<dbReference type="PANTHER" id="PTHR21505">
    <property type="entry name" value="MADF DOMAIN-CONTAINING PROTEIN-RELATED"/>
    <property type="match status" value="1"/>
</dbReference>
<name>A0ABD1CV36_CULPP</name>
<evidence type="ECO:0000256" key="1">
    <source>
        <dbReference type="SAM" id="MobiDB-lite"/>
    </source>
</evidence>
<dbReference type="AlphaFoldDB" id="A0ABD1CV36"/>
<protein>
    <recommendedName>
        <fullName evidence="2">MADF domain-containing protein</fullName>
    </recommendedName>
</protein>
<accession>A0ABD1CV36</accession>
<organism evidence="3 4">
    <name type="scientific">Culex pipiens pipiens</name>
    <name type="common">Northern house mosquito</name>
    <dbReference type="NCBI Taxonomy" id="38569"/>
    <lineage>
        <taxon>Eukaryota</taxon>
        <taxon>Metazoa</taxon>
        <taxon>Ecdysozoa</taxon>
        <taxon>Arthropoda</taxon>
        <taxon>Hexapoda</taxon>
        <taxon>Insecta</taxon>
        <taxon>Pterygota</taxon>
        <taxon>Neoptera</taxon>
        <taxon>Endopterygota</taxon>
        <taxon>Diptera</taxon>
        <taxon>Nematocera</taxon>
        <taxon>Culicoidea</taxon>
        <taxon>Culicidae</taxon>
        <taxon>Culicinae</taxon>
        <taxon>Culicini</taxon>
        <taxon>Culex</taxon>
        <taxon>Culex</taxon>
    </lineage>
</organism>
<feature type="domain" description="MADF" evidence="2">
    <location>
        <begin position="12"/>
        <end position="102"/>
    </location>
</feature>
<dbReference type="Proteomes" id="UP001562425">
    <property type="component" value="Unassembled WGS sequence"/>
</dbReference>